<evidence type="ECO:0000256" key="2">
    <source>
        <dbReference type="ARBA" id="ARBA00013274"/>
    </source>
</evidence>
<dbReference type="Gene3D" id="3.40.1090.10">
    <property type="entry name" value="Cytosolic phospholipase A2 catalytic domain"/>
    <property type="match status" value="1"/>
</dbReference>
<keyword evidence="3 9" id="KW-0732">Signal</keyword>
<evidence type="ECO:0000256" key="10">
    <source>
        <dbReference type="SAM" id="MobiDB-lite"/>
    </source>
</evidence>
<evidence type="ECO:0000256" key="3">
    <source>
        <dbReference type="ARBA" id="ARBA00022729"/>
    </source>
</evidence>
<dbReference type="InterPro" id="IPR002642">
    <property type="entry name" value="LysoPLipase_cat_dom"/>
</dbReference>
<feature type="region of interest" description="Disordered" evidence="10">
    <location>
        <begin position="38"/>
        <end position="57"/>
    </location>
</feature>
<evidence type="ECO:0000256" key="1">
    <source>
        <dbReference type="ARBA" id="ARBA00008780"/>
    </source>
</evidence>
<dbReference type="EMBL" id="KV722337">
    <property type="protein sequence ID" value="OCH95307.1"/>
    <property type="molecule type" value="Genomic_DNA"/>
</dbReference>
<evidence type="ECO:0000259" key="11">
    <source>
        <dbReference type="PROSITE" id="PS51210"/>
    </source>
</evidence>
<dbReference type="GO" id="GO:0005829">
    <property type="term" value="C:cytosol"/>
    <property type="evidence" value="ECO:0007669"/>
    <property type="project" value="TreeGrafter"/>
</dbReference>
<dbReference type="Proteomes" id="UP000250043">
    <property type="component" value="Unassembled WGS sequence"/>
</dbReference>
<evidence type="ECO:0000256" key="8">
    <source>
        <dbReference type="PROSITE-ProRule" id="PRU00555"/>
    </source>
</evidence>
<dbReference type="GO" id="GO:0004622">
    <property type="term" value="F:phosphatidylcholine lysophospholipase activity"/>
    <property type="evidence" value="ECO:0007669"/>
    <property type="project" value="UniProtKB-EC"/>
</dbReference>
<reference evidence="12 13" key="1">
    <citation type="submission" date="2016-07" db="EMBL/GenBank/DDBJ databases">
        <title>Draft genome of the white-rot fungus Obba rivulosa 3A-2.</title>
        <authorList>
            <consortium name="DOE Joint Genome Institute"/>
            <person name="Miettinen O."/>
            <person name="Riley R."/>
            <person name="Acob R."/>
            <person name="Barry K."/>
            <person name="Cullen D."/>
            <person name="De Vries R."/>
            <person name="Hainaut M."/>
            <person name="Hatakka A."/>
            <person name="Henrissat B."/>
            <person name="Hilden K."/>
            <person name="Kuo R."/>
            <person name="Labutti K."/>
            <person name="Lipzen A."/>
            <person name="Makela M.R."/>
            <person name="Sandor L."/>
            <person name="Spatafora J.W."/>
            <person name="Grigoriev I.V."/>
            <person name="Hibbett D.S."/>
        </authorList>
    </citation>
    <scope>NUCLEOTIDE SEQUENCE [LARGE SCALE GENOMIC DNA]</scope>
    <source>
        <strain evidence="12 13">3A-2</strain>
    </source>
</reference>
<feature type="signal peptide" evidence="9">
    <location>
        <begin position="1"/>
        <end position="21"/>
    </location>
</feature>
<dbReference type="PANTHER" id="PTHR10728">
    <property type="entry name" value="CYTOSOLIC PHOSPHOLIPASE A2"/>
    <property type="match status" value="1"/>
</dbReference>
<name>A0A8E2DTD8_9APHY</name>
<sequence>MQMLLALALLALSAHPSQVAAQAAAAAAYAPSLTPCPPGTSLLRETDPTDQSLSPGESAYISTRRTEMLPEAWANYLTAVLQSIDESITLPEYVSDIMGGSCGVPNLPTLGIATSGGSYRAAIFGAGVLNTIDGRNATSVRAGTGGLLQSASYLAGLSGGGWLVGSLIQADFPTLPDLIFGNPTASADAWGGWNAQTDILQPSSNATIDSAYLVDLVEETMGKHAAGFPVTLADIWGRTLSRHFANGTNSLNILDNSLPHGAGLTFSSIAELPSFKSHEQPFPIILSESQSVHQNSSLIQNVSSAVVPLSNPIYEFNVFEFGSFDPMLSAFTPTKFLGSPNKSICATGFDQISFIEGTTAELFNGENTTSAAFFASPVGPIVELIEALIPEPGLEMDVALVPNPFFGVAPSMFIDSNEELLSLVDGGEDGEVIPIQPLLVKARGVDVVLAIDAAADTDDNFSDGSSLVTTQKRAALFPSSYSFPHVPANQSVFLAQGLTKRPTFFGCNAPSDSAAPLVIYMANGGAPLGQVPVTNVSTDQLSFAPEQIDAMLTQTFDVATQGIPIEKTVGRQTVLDKDPEWPACLACAVVDRSRERQGMVRSGICESCLERYCWS</sequence>
<comment type="similarity">
    <text evidence="1 9">Belongs to the lysophospholipase family.</text>
</comment>
<evidence type="ECO:0000256" key="6">
    <source>
        <dbReference type="ARBA" id="ARBA00023098"/>
    </source>
</evidence>
<dbReference type="Pfam" id="PF01735">
    <property type="entry name" value="PLA2_B"/>
    <property type="match status" value="1"/>
</dbReference>
<evidence type="ECO:0000313" key="13">
    <source>
        <dbReference type="Proteomes" id="UP000250043"/>
    </source>
</evidence>
<evidence type="ECO:0000256" key="5">
    <source>
        <dbReference type="ARBA" id="ARBA00022963"/>
    </source>
</evidence>
<evidence type="ECO:0000256" key="4">
    <source>
        <dbReference type="ARBA" id="ARBA00022801"/>
    </source>
</evidence>
<feature type="chain" id="PRO_5034371020" description="Lysophospholipase" evidence="9">
    <location>
        <begin position="22"/>
        <end position="615"/>
    </location>
</feature>
<dbReference type="GO" id="GO:0004623">
    <property type="term" value="F:phospholipase A2 activity"/>
    <property type="evidence" value="ECO:0007669"/>
    <property type="project" value="TreeGrafter"/>
</dbReference>
<keyword evidence="7" id="KW-0325">Glycoprotein</keyword>
<dbReference type="OrthoDB" id="4084751at2759"/>
<dbReference type="SMART" id="SM00022">
    <property type="entry name" value="PLAc"/>
    <property type="match status" value="1"/>
</dbReference>
<dbReference type="PANTHER" id="PTHR10728:SF33">
    <property type="entry name" value="LYSOPHOSPHOLIPASE 1-RELATED"/>
    <property type="match status" value="1"/>
</dbReference>
<dbReference type="GO" id="GO:0046475">
    <property type="term" value="P:glycerophospholipid catabolic process"/>
    <property type="evidence" value="ECO:0007669"/>
    <property type="project" value="TreeGrafter"/>
</dbReference>
<feature type="domain" description="PLA2c" evidence="11">
    <location>
        <begin position="55"/>
        <end position="615"/>
    </location>
</feature>
<proteinExistence type="inferred from homology"/>
<evidence type="ECO:0000256" key="7">
    <source>
        <dbReference type="ARBA" id="ARBA00023180"/>
    </source>
</evidence>
<dbReference type="AlphaFoldDB" id="A0A8E2DTD8"/>
<keyword evidence="13" id="KW-1185">Reference proteome</keyword>
<organism evidence="12 13">
    <name type="scientific">Obba rivulosa</name>
    <dbReference type="NCBI Taxonomy" id="1052685"/>
    <lineage>
        <taxon>Eukaryota</taxon>
        <taxon>Fungi</taxon>
        <taxon>Dikarya</taxon>
        <taxon>Basidiomycota</taxon>
        <taxon>Agaricomycotina</taxon>
        <taxon>Agaricomycetes</taxon>
        <taxon>Polyporales</taxon>
        <taxon>Gelatoporiaceae</taxon>
        <taxon>Obba</taxon>
    </lineage>
</organism>
<dbReference type="SUPFAM" id="SSF52151">
    <property type="entry name" value="FabD/lysophospholipase-like"/>
    <property type="match status" value="1"/>
</dbReference>
<gene>
    <name evidence="12" type="ORF">OBBRIDRAFT_809990</name>
</gene>
<keyword evidence="4 8" id="KW-0378">Hydrolase</keyword>
<comment type="catalytic activity">
    <reaction evidence="9">
        <text>a 1-acyl-sn-glycero-3-phosphocholine + H2O = sn-glycerol 3-phosphocholine + a fatty acid + H(+)</text>
        <dbReference type="Rhea" id="RHEA:15177"/>
        <dbReference type="ChEBI" id="CHEBI:15377"/>
        <dbReference type="ChEBI" id="CHEBI:15378"/>
        <dbReference type="ChEBI" id="CHEBI:16870"/>
        <dbReference type="ChEBI" id="CHEBI:28868"/>
        <dbReference type="ChEBI" id="CHEBI:58168"/>
        <dbReference type="EC" id="3.1.1.5"/>
    </reaction>
</comment>
<keyword evidence="5 8" id="KW-0442">Lipid degradation</keyword>
<accession>A0A8E2DTD8</accession>
<protein>
    <recommendedName>
        <fullName evidence="2 9">Lysophospholipase</fullName>
        <ecNumber evidence="2 9">3.1.1.5</ecNumber>
    </recommendedName>
</protein>
<dbReference type="EC" id="3.1.1.5" evidence="2 9"/>
<evidence type="ECO:0000256" key="9">
    <source>
        <dbReference type="RuleBase" id="RU362103"/>
    </source>
</evidence>
<dbReference type="PROSITE" id="PS51210">
    <property type="entry name" value="PLA2C"/>
    <property type="match status" value="1"/>
</dbReference>
<evidence type="ECO:0000313" key="12">
    <source>
        <dbReference type="EMBL" id="OCH95307.1"/>
    </source>
</evidence>
<dbReference type="InterPro" id="IPR016035">
    <property type="entry name" value="Acyl_Trfase/lysoPLipase"/>
</dbReference>
<keyword evidence="6 8" id="KW-0443">Lipid metabolism</keyword>